<comment type="caution">
    <text evidence="1">The sequence shown here is derived from an EMBL/GenBank/DDBJ whole genome shotgun (WGS) entry which is preliminary data.</text>
</comment>
<evidence type="ECO:0000313" key="1">
    <source>
        <dbReference type="EMBL" id="GME74318.1"/>
    </source>
</evidence>
<evidence type="ECO:0000313" key="2">
    <source>
        <dbReference type="Proteomes" id="UP001165064"/>
    </source>
</evidence>
<name>A0ACB5SVH9_AMBMO</name>
<accession>A0ACB5SVH9</accession>
<sequence length="295" mass="31786">MSSINGASTVDGSTITKASTSEYNKTNDKVNSSQSQESISGENYDDDLEKFAPQEDIDQSDYISDLARTESNAHATENLSRILTNADAVERKNTRLEEEGVPIPPMGFEKPYPDPLPDKEAYTVTFNGPDDPMHPHNWPFSKKVIQCLVIGYNTFCVAFGSAVFTASIPAISEIFHVADVVSTLGISLFVFGFATGPIAWAPLSELYGRKPVLAVSALLFTVFNFAVAVSDRLESVLICRFFAGCLGAAPMVCVPASFADMFGNRTRGVAVVVFAMAVGDGHHSSLVSSHHLQSS</sequence>
<proteinExistence type="predicted"/>
<dbReference type="Proteomes" id="UP001165064">
    <property type="component" value="Unassembled WGS sequence"/>
</dbReference>
<keyword evidence="2" id="KW-1185">Reference proteome</keyword>
<protein>
    <submittedName>
        <fullName evidence="1">Unnamed protein product</fullName>
    </submittedName>
</protein>
<organism evidence="1 2">
    <name type="scientific">Ambrosiozyma monospora</name>
    <name type="common">Yeast</name>
    <name type="synonym">Endomycopsis monosporus</name>
    <dbReference type="NCBI Taxonomy" id="43982"/>
    <lineage>
        <taxon>Eukaryota</taxon>
        <taxon>Fungi</taxon>
        <taxon>Dikarya</taxon>
        <taxon>Ascomycota</taxon>
        <taxon>Saccharomycotina</taxon>
        <taxon>Pichiomycetes</taxon>
        <taxon>Pichiales</taxon>
        <taxon>Pichiaceae</taxon>
        <taxon>Ambrosiozyma</taxon>
    </lineage>
</organism>
<dbReference type="EMBL" id="BSXS01000894">
    <property type="protein sequence ID" value="GME74318.1"/>
    <property type="molecule type" value="Genomic_DNA"/>
</dbReference>
<reference evidence="1" key="1">
    <citation type="submission" date="2023-04" db="EMBL/GenBank/DDBJ databases">
        <title>Ambrosiozyma monospora NBRC 10751.</title>
        <authorList>
            <person name="Ichikawa N."/>
            <person name="Sato H."/>
            <person name="Tonouchi N."/>
        </authorList>
    </citation>
    <scope>NUCLEOTIDE SEQUENCE</scope>
    <source>
        <strain evidence="1">NBRC 10751</strain>
    </source>
</reference>
<gene>
    <name evidence="1" type="ORF">Amon02_000172600</name>
</gene>